<name>A0ABU8XTA0_9PROT</name>
<organism evidence="3 4">
    <name type="scientific">Benzoatithermus flavus</name>
    <dbReference type="NCBI Taxonomy" id="3108223"/>
    <lineage>
        <taxon>Bacteria</taxon>
        <taxon>Pseudomonadati</taxon>
        <taxon>Pseudomonadota</taxon>
        <taxon>Alphaproteobacteria</taxon>
        <taxon>Geminicoccales</taxon>
        <taxon>Geminicoccaceae</taxon>
        <taxon>Benzoatithermus</taxon>
    </lineage>
</organism>
<gene>
    <name evidence="3" type="ORF">U1T56_10730</name>
</gene>
<evidence type="ECO:0000313" key="4">
    <source>
        <dbReference type="Proteomes" id="UP001375743"/>
    </source>
</evidence>
<dbReference type="RefSeq" id="WP_418159478.1">
    <property type="nucleotide sequence ID" value="NZ_JBBLZC010000009.1"/>
</dbReference>
<feature type="transmembrane region" description="Helical" evidence="2">
    <location>
        <begin position="6"/>
        <end position="27"/>
    </location>
</feature>
<sequence length="66" mass="6972">MDDGTGGAALNIVIVLGTIILAVILIYGTMHYRKRGRGPTAPRSHEHPPTGARTISDTDASQSSKQ</sequence>
<dbReference type="EMBL" id="JBBLZC010000009">
    <property type="protein sequence ID" value="MEK0083628.1"/>
    <property type="molecule type" value="Genomic_DNA"/>
</dbReference>
<reference evidence="3 4" key="1">
    <citation type="submission" date="2024-01" db="EMBL/GenBank/DDBJ databases">
        <title>Multi-omics insights into the function and evolution of sodium benzoate biodegradation pathways in Benzoatithermus flavus gen. nov., sp. nov. from hot spring.</title>
        <authorList>
            <person name="Hu C.-J."/>
            <person name="Li W.-J."/>
        </authorList>
    </citation>
    <scope>NUCLEOTIDE SEQUENCE [LARGE SCALE GENOMIC DNA]</scope>
    <source>
        <strain evidence="3 4">SYSU G07066</strain>
    </source>
</reference>
<evidence type="ECO:0000256" key="1">
    <source>
        <dbReference type="SAM" id="MobiDB-lite"/>
    </source>
</evidence>
<accession>A0ABU8XTA0</accession>
<keyword evidence="4" id="KW-1185">Reference proteome</keyword>
<dbReference type="Proteomes" id="UP001375743">
    <property type="component" value="Unassembled WGS sequence"/>
</dbReference>
<keyword evidence="2" id="KW-0812">Transmembrane</keyword>
<evidence type="ECO:0000256" key="2">
    <source>
        <dbReference type="SAM" id="Phobius"/>
    </source>
</evidence>
<proteinExistence type="predicted"/>
<keyword evidence="2" id="KW-0472">Membrane</keyword>
<feature type="region of interest" description="Disordered" evidence="1">
    <location>
        <begin position="34"/>
        <end position="66"/>
    </location>
</feature>
<keyword evidence="2" id="KW-1133">Transmembrane helix</keyword>
<evidence type="ECO:0000313" key="3">
    <source>
        <dbReference type="EMBL" id="MEK0083628.1"/>
    </source>
</evidence>
<feature type="compositionally biased region" description="Polar residues" evidence="1">
    <location>
        <begin position="53"/>
        <end position="66"/>
    </location>
</feature>
<comment type="caution">
    <text evidence="3">The sequence shown here is derived from an EMBL/GenBank/DDBJ whole genome shotgun (WGS) entry which is preliminary data.</text>
</comment>
<protein>
    <submittedName>
        <fullName evidence="3">Uncharacterized protein</fullName>
    </submittedName>
</protein>